<dbReference type="PROSITE" id="PS50937">
    <property type="entry name" value="HTH_MERR_2"/>
    <property type="match status" value="1"/>
</dbReference>
<dbReference type="GO" id="GO:0015074">
    <property type="term" value="P:DNA integration"/>
    <property type="evidence" value="ECO:0007669"/>
    <property type="project" value="UniProtKB-KW"/>
</dbReference>
<dbReference type="Gene3D" id="3.40.50.1390">
    <property type="entry name" value="Resolvase, N-terminal catalytic domain"/>
    <property type="match status" value="1"/>
</dbReference>
<dbReference type="NCBIfam" id="NF033518">
    <property type="entry name" value="transpos_IS607"/>
    <property type="match status" value="1"/>
</dbReference>
<feature type="domain" description="Resolvase/invertase-type recombinase catalytic" evidence="7">
    <location>
        <begin position="62"/>
        <end position="204"/>
    </location>
</feature>
<dbReference type="CDD" id="cd03769">
    <property type="entry name" value="SR_IS607_transposase_like"/>
    <property type="match status" value="1"/>
</dbReference>
<dbReference type="PANTHER" id="PTHR36172:SF1">
    <property type="entry name" value="RESOLVASE-RELATED"/>
    <property type="match status" value="1"/>
</dbReference>
<dbReference type="PROSITE" id="PS00397">
    <property type="entry name" value="RECOMBINASES_1"/>
    <property type="match status" value="1"/>
</dbReference>
<reference evidence="8 9" key="1">
    <citation type="submission" date="2014-10" db="EMBL/GenBank/DDBJ databases">
        <authorList>
            <person name="Seo M.-J."/>
            <person name="Seok Y.J."/>
            <person name="Cha I.-T."/>
        </authorList>
    </citation>
    <scope>NUCLEOTIDE SEQUENCE [LARGE SCALE GENOMIC DNA]</scope>
    <source>
        <strain evidence="8 9">NEU</strain>
    </source>
</reference>
<evidence type="ECO:0000256" key="3">
    <source>
        <dbReference type="ARBA" id="ARBA00023172"/>
    </source>
</evidence>
<name>A0A1S2NJ46_9BURK</name>
<dbReference type="PROSITE" id="PS51736">
    <property type="entry name" value="RECOMBINASES_3"/>
    <property type="match status" value="1"/>
</dbReference>
<dbReference type="RefSeq" id="WP_083415540.1">
    <property type="nucleotide sequence ID" value="NZ_JRYB01000001.1"/>
</dbReference>
<dbReference type="InterPro" id="IPR000551">
    <property type="entry name" value="MerR-type_HTH_dom"/>
</dbReference>
<feature type="active site" description="O-(5'-phospho-DNA)-serine intermediate" evidence="4 5">
    <location>
        <position position="70"/>
    </location>
</feature>
<protein>
    <submittedName>
        <fullName evidence="8">Uncharacterized protein</fullName>
    </submittedName>
</protein>
<evidence type="ECO:0000313" key="9">
    <source>
        <dbReference type="Proteomes" id="UP000180246"/>
    </source>
</evidence>
<dbReference type="SUPFAM" id="SSF53041">
    <property type="entry name" value="Resolvase-like"/>
    <property type="match status" value="1"/>
</dbReference>
<dbReference type="Gene3D" id="1.10.1660.10">
    <property type="match status" value="1"/>
</dbReference>
<dbReference type="InterPro" id="IPR051491">
    <property type="entry name" value="Recombinase/Transposase-rel"/>
</dbReference>
<evidence type="ECO:0000259" key="7">
    <source>
        <dbReference type="PROSITE" id="PS51736"/>
    </source>
</evidence>
<dbReference type="AlphaFoldDB" id="A0A1S2NJ46"/>
<gene>
    <name evidence="8" type="ORF">LO55_4805</name>
</gene>
<dbReference type="InterPro" id="IPR006118">
    <property type="entry name" value="Recombinase_CS"/>
</dbReference>
<evidence type="ECO:0000256" key="1">
    <source>
        <dbReference type="ARBA" id="ARBA00022908"/>
    </source>
</evidence>
<dbReference type="PANTHER" id="PTHR36172">
    <property type="match status" value="1"/>
</dbReference>
<dbReference type="EMBL" id="JRYB01000001">
    <property type="protein sequence ID" value="OIJ44432.1"/>
    <property type="molecule type" value="Genomic_DNA"/>
</dbReference>
<dbReference type="SUPFAM" id="SSF46955">
    <property type="entry name" value="Putative DNA-binding domain"/>
    <property type="match status" value="1"/>
</dbReference>
<evidence type="ECO:0000256" key="4">
    <source>
        <dbReference type="PIRSR" id="PIRSR606118-50"/>
    </source>
</evidence>
<dbReference type="GO" id="GO:0003677">
    <property type="term" value="F:DNA binding"/>
    <property type="evidence" value="ECO:0007669"/>
    <property type="project" value="UniProtKB-KW"/>
</dbReference>
<dbReference type="Gene3D" id="1.10.287.2170">
    <property type="match status" value="1"/>
</dbReference>
<dbReference type="GO" id="GO:0000150">
    <property type="term" value="F:DNA strand exchange activity"/>
    <property type="evidence" value="ECO:0007669"/>
    <property type="project" value="InterPro"/>
</dbReference>
<keyword evidence="2" id="KW-0238">DNA-binding</keyword>
<dbReference type="InterPro" id="IPR041718">
    <property type="entry name" value="IS607_transposase-like"/>
</dbReference>
<evidence type="ECO:0000313" key="8">
    <source>
        <dbReference type="EMBL" id="OIJ44432.1"/>
    </source>
</evidence>
<dbReference type="Proteomes" id="UP000180246">
    <property type="component" value="Unassembled WGS sequence"/>
</dbReference>
<organism evidence="8 9">
    <name type="scientific">Massilia timonae</name>
    <dbReference type="NCBI Taxonomy" id="47229"/>
    <lineage>
        <taxon>Bacteria</taxon>
        <taxon>Pseudomonadati</taxon>
        <taxon>Pseudomonadota</taxon>
        <taxon>Betaproteobacteria</taxon>
        <taxon>Burkholderiales</taxon>
        <taxon>Oxalobacteraceae</taxon>
        <taxon>Telluria group</taxon>
        <taxon>Massilia</taxon>
    </lineage>
</organism>
<keyword evidence="1" id="KW-0229">DNA integration</keyword>
<keyword evidence="3" id="KW-0233">DNA recombination</keyword>
<dbReference type="Pfam" id="PF00239">
    <property type="entry name" value="Resolvase"/>
    <property type="match status" value="1"/>
</dbReference>
<dbReference type="InterPro" id="IPR048046">
    <property type="entry name" value="Transpos_IS607"/>
</dbReference>
<evidence type="ECO:0000259" key="6">
    <source>
        <dbReference type="PROSITE" id="PS50937"/>
    </source>
</evidence>
<dbReference type="InterPro" id="IPR036162">
    <property type="entry name" value="Resolvase-like_N_sf"/>
</dbReference>
<proteinExistence type="predicted"/>
<dbReference type="InterPro" id="IPR006119">
    <property type="entry name" value="Resolv_N"/>
</dbReference>
<feature type="domain" description="HTH merR-type" evidence="6">
    <location>
        <begin position="4"/>
        <end position="48"/>
    </location>
</feature>
<comment type="caution">
    <text evidence="8">The sequence shown here is derived from an EMBL/GenBank/DDBJ whole genome shotgun (WGS) entry which is preliminary data.</text>
</comment>
<evidence type="ECO:0000256" key="2">
    <source>
        <dbReference type="ARBA" id="ARBA00023125"/>
    </source>
</evidence>
<dbReference type="SMART" id="SM00857">
    <property type="entry name" value="Resolvase"/>
    <property type="match status" value="1"/>
</dbReference>
<accession>A0A1S2NJ46</accession>
<evidence type="ECO:0000256" key="5">
    <source>
        <dbReference type="PROSITE-ProRule" id="PRU10137"/>
    </source>
</evidence>
<sequence length="213" mass="24425">MEMMLKTGAAARRLGVTPKTLQRWDRCGTFSPLTRSPTGLRLYSETQIAERIGLQSRPLPHRIIAYCRVSSATQKPDLRNQRRVLEEFCTARGLANVEFIEEIGGGLNFKRPRLLDLTDALGRGEVRTLVLAHRDRLTRFGYEWFEHIAHEHGCELLVLNQERLSPEQEIVQDMMTIVHCFSSRLYGLRNYRRQLDVALNKDARNAAVTSHPA</sequence>
<dbReference type="Pfam" id="PF00376">
    <property type="entry name" value="MerR"/>
    <property type="match status" value="1"/>
</dbReference>
<dbReference type="InterPro" id="IPR009061">
    <property type="entry name" value="DNA-bd_dom_put_sf"/>
</dbReference>
<dbReference type="GO" id="GO:0006355">
    <property type="term" value="P:regulation of DNA-templated transcription"/>
    <property type="evidence" value="ECO:0007669"/>
    <property type="project" value="InterPro"/>
</dbReference>